<sequence length="87" mass="10379">MKGYSLYNVFTFPTPHDDRFSHDLRRISGVEEITVDPKARWQFRLLDRFMLGEISDEHPMKIGFSALISLGEMCIMHGWNQWHTYHH</sequence>
<dbReference type="EMBL" id="VICG01000004">
    <property type="protein sequence ID" value="KAA8572631.1"/>
    <property type="molecule type" value="Genomic_DNA"/>
</dbReference>
<proteinExistence type="predicted"/>
<protein>
    <submittedName>
        <fullName evidence="1">Uncharacterized protein</fullName>
    </submittedName>
</protein>
<name>A0A5M9JTV8_MONFR</name>
<reference evidence="1 2" key="1">
    <citation type="submission" date="2019-06" db="EMBL/GenBank/DDBJ databases">
        <title>Genome Sequence of the Brown Rot Fungal Pathogen Monilinia fructicola.</title>
        <authorList>
            <person name="De Miccolis Angelini R.M."/>
            <person name="Landi L."/>
            <person name="Abate D."/>
            <person name="Pollastro S."/>
            <person name="Romanazzi G."/>
            <person name="Faretra F."/>
        </authorList>
    </citation>
    <scope>NUCLEOTIDE SEQUENCE [LARGE SCALE GENOMIC DNA]</scope>
    <source>
        <strain evidence="1 2">Mfrc123</strain>
    </source>
</reference>
<comment type="caution">
    <text evidence="1">The sequence shown here is derived from an EMBL/GenBank/DDBJ whole genome shotgun (WGS) entry which is preliminary data.</text>
</comment>
<evidence type="ECO:0000313" key="2">
    <source>
        <dbReference type="Proteomes" id="UP000322873"/>
    </source>
</evidence>
<dbReference type="AlphaFoldDB" id="A0A5M9JTV8"/>
<keyword evidence="2" id="KW-1185">Reference proteome</keyword>
<gene>
    <name evidence="1" type="ORF">EYC84_003231</name>
</gene>
<dbReference type="Proteomes" id="UP000322873">
    <property type="component" value="Unassembled WGS sequence"/>
</dbReference>
<organism evidence="1 2">
    <name type="scientific">Monilinia fructicola</name>
    <name type="common">Brown rot fungus</name>
    <name type="synonym">Ciboria fructicola</name>
    <dbReference type="NCBI Taxonomy" id="38448"/>
    <lineage>
        <taxon>Eukaryota</taxon>
        <taxon>Fungi</taxon>
        <taxon>Dikarya</taxon>
        <taxon>Ascomycota</taxon>
        <taxon>Pezizomycotina</taxon>
        <taxon>Leotiomycetes</taxon>
        <taxon>Helotiales</taxon>
        <taxon>Sclerotiniaceae</taxon>
        <taxon>Monilinia</taxon>
    </lineage>
</organism>
<accession>A0A5M9JTV8</accession>
<evidence type="ECO:0000313" key="1">
    <source>
        <dbReference type="EMBL" id="KAA8572631.1"/>
    </source>
</evidence>